<accession>A0ACA9JX66</accession>
<evidence type="ECO:0000313" key="2">
    <source>
        <dbReference type="Proteomes" id="UP000789525"/>
    </source>
</evidence>
<comment type="caution">
    <text evidence="1">The sequence shown here is derived from an EMBL/GenBank/DDBJ whole genome shotgun (WGS) entry which is preliminary data.</text>
</comment>
<dbReference type="Proteomes" id="UP000789525">
    <property type="component" value="Unassembled WGS sequence"/>
</dbReference>
<name>A0ACA9JX66_9GLOM</name>
<sequence length="235" mass="25620">MVTISDSARGVDPTITSTLSLATASTLLTIPLTLQSSTPSATLTPTISSNLHVNESGLNKSTLLVVIISFFFGLLFLTGIFGGVLLYAHAKNRKRTREFLCRATQTDPSPEFPALSLSKIEKILPKRPVQPIPNKKQFTQMPTQRDEQIPQPKPWLPSSKAINLVNELTKKRSSTENGDIENAKFDNMEMNTFPESSTSNTTDSFISTVSSSSENSEPCPDRAPAYIGKGMSRAV</sequence>
<dbReference type="EMBL" id="CAJVPT010000220">
    <property type="protein sequence ID" value="CAG8440806.1"/>
    <property type="molecule type" value="Genomic_DNA"/>
</dbReference>
<evidence type="ECO:0000313" key="1">
    <source>
        <dbReference type="EMBL" id="CAG8440806.1"/>
    </source>
</evidence>
<protein>
    <submittedName>
        <fullName evidence="1">12319_t:CDS:1</fullName>
    </submittedName>
</protein>
<gene>
    <name evidence="1" type="ORF">ACOLOM_LOCUS211</name>
</gene>
<reference evidence="1" key="1">
    <citation type="submission" date="2021-06" db="EMBL/GenBank/DDBJ databases">
        <authorList>
            <person name="Kallberg Y."/>
            <person name="Tangrot J."/>
            <person name="Rosling A."/>
        </authorList>
    </citation>
    <scope>NUCLEOTIDE SEQUENCE</scope>
    <source>
        <strain evidence="1">CL356</strain>
    </source>
</reference>
<organism evidence="1 2">
    <name type="scientific">Acaulospora colombiana</name>
    <dbReference type="NCBI Taxonomy" id="27376"/>
    <lineage>
        <taxon>Eukaryota</taxon>
        <taxon>Fungi</taxon>
        <taxon>Fungi incertae sedis</taxon>
        <taxon>Mucoromycota</taxon>
        <taxon>Glomeromycotina</taxon>
        <taxon>Glomeromycetes</taxon>
        <taxon>Diversisporales</taxon>
        <taxon>Acaulosporaceae</taxon>
        <taxon>Acaulospora</taxon>
    </lineage>
</organism>
<keyword evidence="2" id="KW-1185">Reference proteome</keyword>
<proteinExistence type="predicted"/>